<evidence type="ECO:0000256" key="1">
    <source>
        <dbReference type="SAM" id="MobiDB-lite"/>
    </source>
</evidence>
<feature type="region of interest" description="Disordered" evidence="1">
    <location>
        <begin position="169"/>
        <end position="250"/>
    </location>
</feature>
<evidence type="ECO:0000313" key="3">
    <source>
        <dbReference type="Proteomes" id="UP001060355"/>
    </source>
</evidence>
<gene>
    <name evidence="2" type="primary">63</name>
    <name evidence="2" type="ORF">SEA_FINKLE_63</name>
</gene>
<feature type="region of interest" description="Disordered" evidence="1">
    <location>
        <begin position="300"/>
        <end position="338"/>
    </location>
</feature>
<evidence type="ECO:0008006" key="4">
    <source>
        <dbReference type="Google" id="ProtNLM"/>
    </source>
</evidence>
<dbReference type="KEGG" id="vg:80018960"/>
<organism evidence="2 3">
    <name type="scientific">Gordonia phage Finkle</name>
    <dbReference type="NCBI Taxonomy" id="2926099"/>
    <lineage>
        <taxon>Viruses</taxon>
        <taxon>Duplodnaviria</taxon>
        <taxon>Heunggongvirae</taxon>
        <taxon>Uroviricota</taxon>
        <taxon>Caudoviricetes</taxon>
        <taxon>Finkelvirus</taxon>
        <taxon>Finkelvirus finkel</taxon>
    </lineage>
</organism>
<reference evidence="2" key="1">
    <citation type="submission" date="2022-05" db="EMBL/GenBank/DDBJ databases">
        <authorList>
            <person name="Ashby S."/>
            <person name="Bressette G."/>
            <person name="Brown S."/>
            <person name="Charles S."/>
            <person name="Neely M.N."/>
            <person name="Molloy S.D."/>
            <person name="Garlena R.A."/>
            <person name="Russell D.A."/>
            <person name="Jacobs-Sera D."/>
            <person name="Hatfull G.F."/>
        </authorList>
    </citation>
    <scope>NUCLEOTIDE SEQUENCE</scope>
</reference>
<name>A0A9E7T0T3_9CAUD</name>
<accession>A0A9E7T0T3</accession>
<dbReference type="Proteomes" id="UP001060355">
    <property type="component" value="Segment"/>
</dbReference>
<evidence type="ECO:0000313" key="2">
    <source>
        <dbReference type="EMBL" id="UTN92977.1"/>
    </source>
</evidence>
<dbReference type="EMBL" id="ON456347">
    <property type="protein sequence ID" value="UTN92977.1"/>
    <property type="molecule type" value="Genomic_DNA"/>
</dbReference>
<dbReference type="RefSeq" id="YP_010754376.1">
    <property type="nucleotide sequence ID" value="NC_073459.1"/>
</dbReference>
<dbReference type="GeneID" id="80018960"/>
<feature type="compositionally biased region" description="Basic and acidic residues" evidence="1">
    <location>
        <begin position="122"/>
        <end position="131"/>
    </location>
</feature>
<proteinExistence type="predicted"/>
<feature type="compositionally biased region" description="Low complexity" evidence="1">
    <location>
        <begin position="193"/>
        <end position="205"/>
    </location>
</feature>
<protein>
    <recommendedName>
        <fullName evidence="4">Helix-turn-helix DNA binding domain protein</fullName>
    </recommendedName>
</protein>
<feature type="region of interest" description="Disordered" evidence="1">
    <location>
        <begin position="87"/>
        <end position="155"/>
    </location>
</feature>
<keyword evidence="3" id="KW-1185">Reference proteome</keyword>
<sequence length="338" mass="37459">MSWFKVDDKFSSSRKLMRVPRPIRLEAAGLWVIAGSWSAGHELDGLVPDYMVEEWGGRPEIVDALIAADLWERADVDDASRFVNWDEYQPTAEQQEERRRADRERKAEWRASRKAKNGHGNVRVESRRDTGVTDCDTSEGPSRPAGVTSKDAGTRVGFQLDNRVTDAPVTPVSQRDNVNPQVAVDMSHRDNRVTGTSVTSTSGRSPLYPDPTRPDPLKEGGYVSRDVTTRAYPTSPLPGRCRQHEYEPTPPPCGACADARRAAEAADRDHAAHAAERRAAEREQLAAATRAEIDSCGLCDDTGYRSGRVCDHDPTADERNRRGIELARSVLNQKDPDA</sequence>
<feature type="compositionally biased region" description="Polar residues" evidence="1">
    <location>
        <begin position="171"/>
        <end position="180"/>
    </location>
</feature>
<feature type="compositionally biased region" description="Basic and acidic residues" evidence="1">
    <location>
        <begin position="95"/>
        <end position="111"/>
    </location>
</feature>
<feature type="compositionally biased region" description="Basic and acidic residues" evidence="1">
    <location>
        <begin position="308"/>
        <end position="325"/>
    </location>
</feature>